<feature type="transmembrane region" description="Helical" evidence="5">
    <location>
        <begin position="453"/>
        <end position="472"/>
    </location>
</feature>
<reference evidence="8" key="3">
    <citation type="submission" date="2025-09" db="UniProtKB">
        <authorList>
            <consortium name="Ensembl"/>
        </authorList>
    </citation>
    <scope>IDENTIFICATION</scope>
</reference>
<dbReference type="GeneTree" id="ENSGT00940000153269"/>
<dbReference type="GO" id="GO:0016020">
    <property type="term" value="C:membrane"/>
    <property type="evidence" value="ECO:0007669"/>
    <property type="project" value="UniProtKB-SubCell"/>
</dbReference>
<evidence type="ECO:0000256" key="2">
    <source>
        <dbReference type="ARBA" id="ARBA00022692"/>
    </source>
</evidence>
<evidence type="ECO:0000313" key="9">
    <source>
        <dbReference type="Proteomes" id="UP000694397"/>
    </source>
</evidence>
<dbReference type="Pfam" id="PF07782">
    <property type="entry name" value="DC_STAMP"/>
    <property type="match status" value="1"/>
</dbReference>
<keyword evidence="2 5" id="KW-0812">Transmembrane</keyword>
<evidence type="ECO:0000256" key="4">
    <source>
        <dbReference type="ARBA" id="ARBA00023136"/>
    </source>
</evidence>
<evidence type="ECO:0000256" key="3">
    <source>
        <dbReference type="ARBA" id="ARBA00022989"/>
    </source>
</evidence>
<evidence type="ECO:0000259" key="7">
    <source>
        <dbReference type="Pfam" id="PF26037"/>
    </source>
</evidence>
<dbReference type="Pfam" id="PF26037">
    <property type="entry name" value="zf-RING_DCST1_C"/>
    <property type="match status" value="1"/>
</dbReference>
<keyword evidence="4 5" id="KW-0472">Membrane</keyword>
<evidence type="ECO:0000313" key="8">
    <source>
        <dbReference type="Ensembl" id="ENSSFOP00015016187.2"/>
    </source>
</evidence>
<dbReference type="InterPro" id="IPR012858">
    <property type="entry name" value="DC_STAMP-like"/>
</dbReference>
<dbReference type="PANTHER" id="PTHR21041:SF17">
    <property type="entry name" value="E3 UBIQUITIN-PROTEIN LIGASE DCST1"/>
    <property type="match status" value="1"/>
</dbReference>
<keyword evidence="9" id="KW-1185">Reference proteome</keyword>
<evidence type="ECO:0000256" key="1">
    <source>
        <dbReference type="ARBA" id="ARBA00004141"/>
    </source>
</evidence>
<name>A0A8C9V2U0_SCLFO</name>
<keyword evidence="3 5" id="KW-1133">Transmembrane helix</keyword>
<sequence length="586" mass="67731">RQILPAFAHRFIFSQPHEFPAARFFVGAGFGALGGAGETGVTLQCLCILGGAFSSYFRCSVLLMIPCMLSSHGRAYVMLFVLYGLYQGPISNIYRNVQDISFSMGCNTDLQIEQSKIMWHVAIDPFIEVVQDIVVGALSKTNSKNVSKNFQNIRDEMMGDYGYDPLNKEPTMAKNSTQEMFIFKTMMRCDYVVEQGIDHCQKWFKQRWQECMDTIKAPLINHILCVPMLFHFLCDIMRVMTPWCRQEIPVGGNFGEAYDKLNDSITRLAKDFTANMAYKKMVVADQLLEVFQMILSCTFIFLFISAFGYLRQYNQDIYFDNKYITTYFRQIDARRRKLGKRYLLPLKKAERPNFIYPWSFYIHSSELSCMVCFHTLFQKITIMIFLFSVSLIYSFCFIFSRVHHVEINVGGQSMLAKLLQRTIRAFNRTSKFDMKSTNRNCLPHPRALSQEDYLWILIPLLMMAVMCCLQVYTNRLRRVIAAFYFPKVKKAWINNGKTISCRATSLCLAPFYLFQIGNLGLKLRWCCVCGEHQAGDEAVRCPVSTCQAVYCLQCWNDLGRFCFACSPYSQSSLDDHGDIESYLYSF</sequence>
<protein>
    <submittedName>
        <fullName evidence="8">DC-STAMP domain containing 1</fullName>
    </submittedName>
</protein>
<dbReference type="InterPro" id="IPR051856">
    <property type="entry name" value="CSR-E3_Ligase_Protein"/>
</dbReference>
<feature type="transmembrane region" description="Helical" evidence="5">
    <location>
        <begin position="290"/>
        <end position="310"/>
    </location>
</feature>
<reference evidence="8" key="2">
    <citation type="submission" date="2025-08" db="UniProtKB">
        <authorList>
            <consortium name="Ensembl"/>
        </authorList>
    </citation>
    <scope>IDENTIFICATION</scope>
</reference>
<feature type="domain" description="E3 ubiquitin-protein ligase DCST1-like C-terminal" evidence="7">
    <location>
        <begin position="524"/>
        <end position="567"/>
    </location>
</feature>
<evidence type="ECO:0000256" key="5">
    <source>
        <dbReference type="SAM" id="Phobius"/>
    </source>
</evidence>
<accession>A0A8C9V2U0</accession>
<dbReference type="AlphaFoldDB" id="A0A8C9V2U0"/>
<reference evidence="8 9" key="1">
    <citation type="submission" date="2019-04" db="EMBL/GenBank/DDBJ databases">
        <authorList>
            <consortium name="Wellcome Sanger Institute Data Sharing"/>
        </authorList>
    </citation>
    <scope>NUCLEOTIDE SEQUENCE [LARGE SCALE GENOMIC DNA]</scope>
</reference>
<dbReference type="OrthoDB" id="5985669at2759"/>
<proteinExistence type="predicted"/>
<dbReference type="Proteomes" id="UP000694397">
    <property type="component" value="Chromosome 18"/>
</dbReference>
<comment type="subcellular location">
    <subcellularLocation>
        <location evidence="1">Membrane</location>
        <topology evidence="1">Multi-pass membrane protein</topology>
    </subcellularLocation>
</comment>
<evidence type="ECO:0000259" key="6">
    <source>
        <dbReference type="Pfam" id="PF07782"/>
    </source>
</evidence>
<dbReference type="PANTHER" id="PTHR21041">
    <property type="entry name" value="DENDRITIC CELL-SPECIFIC TRANSMEMBRANE PROTEIN"/>
    <property type="match status" value="1"/>
</dbReference>
<organism evidence="8 9">
    <name type="scientific">Scleropages formosus</name>
    <name type="common">Asian bonytongue</name>
    <name type="synonym">Osteoglossum formosum</name>
    <dbReference type="NCBI Taxonomy" id="113540"/>
    <lineage>
        <taxon>Eukaryota</taxon>
        <taxon>Metazoa</taxon>
        <taxon>Chordata</taxon>
        <taxon>Craniata</taxon>
        <taxon>Vertebrata</taxon>
        <taxon>Euteleostomi</taxon>
        <taxon>Actinopterygii</taxon>
        <taxon>Neopterygii</taxon>
        <taxon>Teleostei</taxon>
        <taxon>Osteoglossocephala</taxon>
        <taxon>Osteoglossomorpha</taxon>
        <taxon>Osteoglossiformes</taxon>
        <taxon>Osteoglossidae</taxon>
        <taxon>Scleropages</taxon>
    </lineage>
</organism>
<feature type="domain" description="Dendritic cell-specific transmembrane protein-like" evidence="6">
    <location>
        <begin position="319"/>
        <end position="490"/>
    </location>
</feature>
<dbReference type="InterPro" id="IPR058842">
    <property type="entry name" value="DCST1_C"/>
</dbReference>
<dbReference type="Ensembl" id="ENSSFOT00015016373.2">
    <property type="protein sequence ID" value="ENSSFOP00015016187.2"/>
    <property type="gene ID" value="ENSSFOG00015010412.2"/>
</dbReference>
<feature type="transmembrane region" description="Helical" evidence="5">
    <location>
        <begin position="380"/>
        <end position="400"/>
    </location>
</feature>